<dbReference type="Gene3D" id="3.30.450.20">
    <property type="entry name" value="PAS domain"/>
    <property type="match status" value="1"/>
</dbReference>
<dbReference type="InterPro" id="IPR000160">
    <property type="entry name" value="GGDEF_dom"/>
</dbReference>
<organism evidence="9 10">
    <name type="scientific">Methylomonas methanica (strain DSM 25384 / MC09)</name>
    <dbReference type="NCBI Taxonomy" id="857087"/>
    <lineage>
        <taxon>Bacteria</taxon>
        <taxon>Pseudomonadati</taxon>
        <taxon>Pseudomonadota</taxon>
        <taxon>Gammaproteobacteria</taxon>
        <taxon>Methylococcales</taxon>
        <taxon>Methylococcaceae</taxon>
        <taxon>Methylomonas</taxon>
    </lineage>
</organism>
<keyword evidence="4" id="KW-0812">Transmembrane</keyword>
<evidence type="ECO:0000259" key="7">
    <source>
        <dbReference type="PROSITE" id="PS50887"/>
    </source>
</evidence>
<evidence type="ECO:0000259" key="5">
    <source>
        <dbReference type="PROSITE" id="PS50112"/>
    </source>
</evidence>
<evidence type="ECO:0000259" key="8">
    <source>
        <dbReference type="PROSITE" id="PS50924"/>
    </source>
</evidence>
<dbReference type="PROSITE" id="PS50924">
    <property type="entry name" value="MHYT"/>
    <property type="match status" value="1"/>
</dbReference>
<dbReference type="eggNOG" id="COG3300">
    <property type="taxonomic scope" value="Bacteria"/>
</dbReference>
<evidence type="ECO:0000256" key="1">
    <source>
        <dbReference type="ARBA" id="ARBA00001946"/>
    </source>
</evidence>
<evidence type="ECO:0000256" key="2">
    <source>
        <dbReference type="ARBA" id="ARBA00012528"/>
    </source>
</evidence>
<dbReference type="SUPFAM" id="SSF55073">
    <property type="entry name" value="Nucleotide cyclase"/>
    <property type="match status" value="1"/>
</dbReference>
<feature type="domain" description="GGDEF" evidence="7">
    <location>
        <begin position="427"/>
        <end position="560"/>
    </location>
</feature>
<gene>
    <name evidence="9" type="ordered locus">Metme_2933</name>
</gene>
<feature type="domain" description="PAC" evidence="6">
    <location>
        <begin position="345"/>
        <end position="395"/>
    </location>
</feature>
<evidence type="ECO:0000259" key="6">
    <source>
        <dbReference type="PROSITE" id="PS50113"/>
    </source>
</evidence>
<evidence type="ECO:0000256" key="4">
    <source>
        <dbReference type="PROSITE-ProRule" id="PRU00244"/>
    </source>
</evidence>
<dbReference type="SMART" id="SM00267">
    <property type="entry name" value="GGDEF"/>
    <property type="match status" value="1"/>
</dbReference>
<dbReference type="PROSITE" id="PS50113">
    <property type="entry name" value="PAC"/>
    <property type="match status" value="1"/>
</dbReference>
<dbReference type="AlphaFoldDB" id="G0A1T0"/>
<dbReference type="InterPro" id="IPR050469">
    <property type="entry name" value="Diguanylate_Cyclase"/>
</dbReference>
<dbReference type="InterPro" id="IPR005330">
    <property type="entry name" value="MHYT_dom"/>
</dbReference>
<feature type="transmembrane region" description="Helical" evidence="4">
    <location>
        <begin position="95"/>
        <end position="117"/>
    </location>
</feature>
<protein>
    <recommendedName>
        <fullName evidence="2">diguanylate cyclase</fullName>
        <ecNumber evidence="2">2.7.7.65</ecNumber>
    </recommendedName>
</protein>
<dbReference type="PANTHER" id="PTHR45138">
    <property type="entry name" value="REGULATORY COMPONENTS OF SENSORY TRANSDUCTION SYSTEM"/>
    <property type="match status" value="1"/>
</dbReference>
<sequence>MMARPRENLESMNNPMSTVAVSYNYPLVALSVLLAILASYVSLELAHLAGKPHQIELKDRWLSISSLALALGIWTMHFIGMFAFKLPIPVIYDGFMTILSLLIALAGSFFGFATLLIPCPIRRTAALGGCIMGAGIAGMHYLGMHAMRVAADMHYNPFLVALSVLIAVFVSGLALWIVGSIKAGNIAKTTRNKILVAGMMGLAIASMHYLGMASVTLQLNGSTVDTHGFVIEGELMATTLSFAAILLILFPLYSVNYEHRFSDRLAIELKQLRINEARLRKLIENAPDAFFVHDENGQLLDVNKVACLQLGYTREELLSSSIFRIADKQELVKAICPSLLNTGGSQIQGTYIRKDGSTFPVEVNITAIMDNGKKYIFALARDVTETEKLKSHLSKLAMTDELTELYNRRAFISCLDKSLSRARRNAENLSVLMIDIDYFKQINDLYGHYVGDIALKHFSHTIKKSIRHEDIVGRLGGEEFAILLPNTSKYEASALAEKLRKTLEDSVFDHEEKEIGFTVSIGIACFDPPDISPMLLLKNADHALYLAKENGRNCVVNYCAAT</sequence>
<dbReference type="eggNOG" id="COG3706">
    <property type="taxonomic scope" value="Bacteria"/>
</dbReference>
<dbReference type="SUPFAM" id="SSF55785">
    <property type="entry name" value="PYP-like sensor domain (PAS domain)"/>
    <property type="match status" value="1"/>
</dbReference>
<dbReference type="InterPro" id="IPR000014">
    <property type="entry name" value="PAS"/>
</dbReference>
<feature type="domain" description="MHYT" evidence="8">
    <location>
        <begin position="23"/>
        <end position="218"/>
    </location>
</feature>
<feature type="transmembrane region" description="Helical" evidence="4">
    <location>
        <begin position="155"/>
        <end position="178"/>
    </location>
</feature>
<dbReference type="GO" id="GO:0005886">
    <property type="term" value="C:plasma membrane"/>
    <property type="evidence" value="ECO:0007669"/>
    <property type="project" value="TreeGrafter"/>
</dbReference>
<dbReference type="InterPro" id="IPR000700">
    <property type="entry name" value="PAS-assoc_C"/>
</dbReference>
<keyword evidence="4" id="KW-1133">Transmembrane helix</keyword>
<dbReference type="CDD" id="cd00130">
    <property type="entry name" value="PAS"/>
    <property type="match status" value="1"/>
</dbReference>
<dbReference type="Pfam" id="PF00990">
    <property type="entry name" value="GGDEF"/>
    <property type="match status" value="1"/>
</dbReference>
<proteinExistence type="predicted"/>
<feature type="transmembrane region" description="Helical" evidence="4">
    <location>
        <begin position="194"/>
        <end position="215"/>
    </location>
</feature>
<feature type="transmembrane region" description="Helical" evidence="4">
    <location>
        <begin position="235"/>
        <end position="255"/>
    </location>
</feature>
<dbReference type="SMART" id="SM00086">
    <property type="entry name" value="PAC"/>
    <property type="match status" value="1"/>
</dbReference>
<feature type="transmembrane region" description="Helical" evidence="4">
    <location>
        <begin position="20"/>
        <end position="41"/>
    </location>
</feature>
<accession>G0A1T0</accession>
<evidence type="ECO:0000313" key="10">
    <source>
        <dbReference type="Proteomes" id="UP000008888"/>
    </source>
</evidence>
<dbReference type="GO" id="GO:0052621">
    <property type="term" value="F:diguanylate cyclase activity"/>
    <property type="evidence" value="ECO:0007669"/>
    <property type="project" value="UniProtKB-EC"/>
</dbReference>
<dbReference type="Pfam" id="PF13426">
    <property type="entry name" value="PAS_9"/>
    <property type="match status" value="1"/>
</dbReference>
<dbReference type="Gene3D" id="3.30.70.270">
    <property type="match status" value="1"/>
</dbReference>
<keyword evidence="10" id="KW-1185">Reference proteome</keyword>
<dbReference type="STRING" id="857087.Metme_2933"/>
<dbReference type="InterPro" id="IPR035965">
    <property type="entry name" value="PAS-like_dom_sf"/>
</dbReference>
<feature type="domain" description="PAS" evidence="5">
    <location>
        <begin position="275"/>
        <end position="323"/>
    </location>
</feature>
<dbReference type="InterPro" id="IPR029787">
    <property type="entry name" value="Nucleotide_cyclase"/>
</dbReference>
<dbReference type="PANTHER" id="PTHR45138:SF9">
    <property type="entry name" value="DIGUANYLATE CYCLASE DGCM-RELATED"/>
    <property type="match status" value="1"/>
</dbReference>
<dbReference type="KEGG" id="mmt:Metme_2933"/>
<feature type="transmembrane region" description="Helical" evidence="4">
    <location>
        <begin position="124"/>
        <end position="143"/>
    </location>
</feature>
<dbReference type="FunFam" id="3.30.70.270:FF:000001">
    <property type="entry name" value="Diguanylate cyclase domain protein"/>
    <property type="match status" value="1"/>
</dbReference>
<evidence type="ECO:0000313" key="9">
    <source>
        <dbReference type="EMBL" id="AEG01313.1"/>
    </source>
</evidence>
<dbReference type="PROSITE" id="PS50887">
    <property type="entry name" value="GGDEF"/>
    <property type="match status" value="1"/>
</dbReference>
<dbReference type="HOGENOM" id="CLU_000445_70_49_6"/>
<dbReference type="PROSITE" id="PS50112">
    <property type="entry name" value="PAS"/>
    <property type="match status" value="1"/>
</dbReference>
<feature type="transmembrane region" description="Helical" evidence="4">
    <location>
        <begin position="61"/>
        <end position="83"/>
    </location>
</feature>
<keyword evidence="4" id="KW-0472">Membrane</keyword>
<reference key="2">
    <citation type="submission" date="2011-05" db="EMBL/GenBank/DDBJ databases">
        <title>Complete genome sequence of the aerobic marine methanotroph Methylomonas methanica MC09.</title>
        <authorList>
            <person name="Boden R."/>
            <person name="Cunliffe M."/>
            <person name="Scanlan J."/>
            <person name="Moussard H."/>
            <person name="Kits K.D."/>
            <person name="Klotz M."/>
            <person name="Jetten M."/>
            <person name="Vuilleumier S."/>
            <person name="Han J."/>
            <person name="Peters L."/>
            <person name="Mikhailova N."/>
            <person name="Teshima H."/>
            <person name="Tapia R."/>
            <person name="Kyrpides N."/>
            <person name="Ivanova N."/>
            <person name="Pagani I."/>
            <person name="Cheng J.-F."/>
            <person name="Goodwin L."/>
            <person name="Han C."/>
            <person name="Hauser L."/>
            <person name="Land M."/>
            <person name="Lapidus A."/>
            <person name="Lucas S."/>
            <person name="Pitluck S."/>
            <person name="Woyke T."/>
            <person name="Stein L.Y."/>
            <person name="Murrell C."/>
        </authorList>
    </citation>
    <scope>NUCLEOTIDE SEQUENCE</scope>
    <source>
        <strain>MC09</strain>
    </source>
</reference>
<dbReference type="SMART" id="SM00091">
    <property type="entry name" value="PAS"/>
    <property type="match status" value="1"/>
</dbReference>
<dbReference type="NCBIfam" id="TIGR00229">
    <property type="entry name" value="sensory_box"/>
    <property type="match status" value="1"/>
</dbReference>
<dbReference type="GO" id="GO:1902201">
    <property type="term" value="P:negative regulation of bacterial-type flagellum-dependent cell motility"/>
    <property type="evidence" value="ECO:0007669"/>
    <property type="project" value="TreeGrafter"/>
</dbReference>
<dbReference type="NCBIfam" id="TIGR00254">
    <property type="entry name" value="GGDEF"/>
    <property type="match status" value="1"/>
</dbReference>
<comment type="catalytic activity">
    <reaction evidence="3">
        <text>2 GTP = 3',3'-c-di-GMP + 2 diphosphate</text>
        <dbReference type="Rhea" id="RHEA:24898"/>
        <dbReference type="ChEBI" id="CHEBI:33019"/>
        <dbReference type="ChEBI" id="CHEBI:37565"/>
        <dbReference type="ChEBI" id="CHEBI:58805"/>
        <dbReference type="EC" id="2.7.7.65"/>
    </reaction>
</comment>
<dbReference type="EMBL" id="CP002738">
    <property type="protein sequence ID" value="AEG01313.1"/>
    <property type="molecule type" value="Genomic_DNA"/>
</dbReference>
<evidence type="ECO:0000256" key="3">
    <source>
        <dbReference type="ARBA" id="ARBA00034247"/>
    </source>
</evidence>
<dbReference type="InterPro" id="IPR001610">
    <property type="entry name" value="PAC"/>
</dbReference>
<dbReference type="Proteomes" id="UP000008888">
    <property type="component" value="Chromosome"/>
</dbReference>
<dbReference type="Pfam" id="PF03707">
    <property type="entry name" value="MHYT"/>
    <property type="match status" value="3"/>
</dbReference>
<dbReference type="CDD" id="cd01949">
    <property type="entry name" value="GGDEF"/>
    <property type="match status" value="1"/>
</dbReference>
<dbReference type="InterPro" id="IPR043128">
    <property type="entry name" value="Rev_trsase/Diguanyl_cyclase"/>
</dbReference>
<reference evidence="10" key="3">
    <citation type="submission" date="2011-05" db="EMBL/GenBank/DDBJ databases">
        <title>Complete sequence of Methylomonas methanica MC09.</title>
        <authorList>
            <consortium name="US DOE Joint Genome Institute"/>
            <person name="Lucas S."/>
            <person name="Han J."/>
            <person name="Lapidus A."/>
            <person name="Cheng J.-F."/>
            <person name="Goodwin L."/>
            <person name="Pitluck S."/>
            <person name="Peters L."/>
            <person name="Mikhailova N."/>
            <person name="Teshima H."/>
            <person name="Han C."/>
            <person name="Tapia R."/>
            <person name="Land M."/>
            <person name="Hauser L."/>
            <person name="Kyrpides N."/>
            <person name="Ivanova N."/>
            <person name="Pagani I."/>
            <person name="Stein L."/>
            <person name="Woyke T."/>
        </authorList>
    </citation>
    <scope>NUCLEOTIDE SEQUENCE [LARGE SCALE GENOMIC DNA]</scope>
    <source>
        <strain evidence="10">MC09</strain>
    </source>
</reference>
<reference evidence="9 10" key="1">
    <citation type="journal article" date="2011" name="J. Bacteriol.">
        <title>Complete Genome Sequence of the Aerobic Marine Methanotroph Methylomonas methanica MC09.</title>
        <authorList>
            <person name="Boden R."/>
            <person name="Cunliffe M."/>
            <person name="Scanlan J."/>
            <person name="Moussard H."/>
            <person name="Kits K.D."/>
            <person name="Klotz M.G."/>
            <person name="Jetten M.S."/>
            <person name="Vuilleumier S."/>
            <person name="Han J."/>
            <person name="Peters L."/>
            <person name="Mikhailova N."/>
            <person name="Teshima H."/>
            <person name="Tapia R."/>
            <person name="Kyrpides N."/>
            <person name="Ivanova N."/>
            <person name="Pagani I."/>
            <person name="Cheng J.F."/>
            <person name="Goodwin L."/>
            <person name="Han C."/>
            <person name="Hauser L."/>
            <person name="Land M.L."/>
            <person name="Lapidus A."/>
            <person name="Lucas S."/>
            <person name="Pitluck S."/>
            <person name="Woyke T."/>
            <person name="Stein L."/>
            <person name="Murrell J.C."/>
        </authorList>
    </citation>
    <scope>NUCLEOTIDE SEQUENCE [LARGE SCALE GENOMIC DNA]</scope>
    <source>
        <strain evidence="9 10">MC09</strain>
    </source>
</reference>
<dbReference type="EC" id="2.7.7.65" evidence="2"/>
<name>G0A1T0_METMM</name>
<dbReference type="GO" id="GO:0043709">
    <property type="term" value="P:cell adhesion involved in single-species biofilm formation"/>
    <property type="evidence" value="ECO:0007669"/>
    <property type="project" value="TreeGrafter"/>
</dbReference>
<comment type="cofactor">
    <cofactor evidence="1">
        <name>Mg(2+)</name>
        <dbReference type="ChEBI" id="CHEBI:18420"/>
    </cofactor>
</comment>